<organism evidence="1 2">
    <name type="scientific">Bordetella ansorpii</name>
    <dbReference type="NCBI Taxonomy" id="288768"/>
    <lineage>
        <taxon>Bacteria</taxon>
        <taxon>Pseudomonadati</taxon>
        <taxon>Pseudomonadota</taxon>
        <taxon>Betaproteobacteria</taxon>
        <taxon>Burkholderiales</taxon>
        <taxon>Alcaligenaceae</taxon>
        <taxon>Bordetella</taxon>
    </lineage>
</organism>
<protein>
    <recommendedName>
        <fullName evidence="3">Plasmid stability protein StbB</fullName>
    </recommendedName>
</protein>
<dbReference type="NCBIfam" id="NF041292">
    <property type="entry name" value="StbB"/>
    <property type="match status" value="1"/>
</dbReference>
<accession>A0A157QL53</accession>
<dbReference type="Gene3D" id="3.40.50.300">
    <property type="entry name" value="P-loop containing nucleotide triphosphate hydrolases"/>
    <property type="match status" value="1"/>
</dbReference>
<sequence>MNIVVLNYSGSVGKTVVASHVLAPRIPGADIIAVESTNETGADLGLTVEQIRGEQFGLLFRRLLTCEAAIVDVGATNVEDFLAHMIRYDQSHDEIDYFVLPVIPSGKAQRETLKTIEALVALGVQAPRIRVIFNRVEIDVREEFAPIFGYARVNQTFQPNPLAAIYRNDVFDLLANRRITISEVLADTTDYRQLLREAKPTDEKEIARCTELIALRALARPVHQQLDSVFAALFS</sequence>
<dbReference type="SUPFAM" id="SSF52540">
    <property type="entry name" value="P-loop containing nucleoside triphosphate hydrolases"/>
    <property type="match status" value="1"/>
</dbReference>
<dbReference type="InterPro" id="IPR047985">
    <property type="entry name" value="StbB-like"/>
</dbReference>
<dbReference type="AlphaFoldDB" id="A0A157QL53"/>
<evidence type="ECO:0000313" key="2">
    <source>
        <dbReference type="Proteomes" id="UP000077037"/>
    </source>
</evidence>
<evidence type="ECO:0008006" key="3">
    <source>
        <dbReference type="Google" id="ProtNLM"/>
    </source>
</evidence>
<dbReference type="Proteomes" id="UP000077037">
    <property type="component" value="Unassembled WGS sequence"/>
</dbReference>
<gene>
    <name evidence="1" type="ORF">SAMEA1982600_03703</name>
</gene>
<dbReference type="OrthoDB" id="5877230at2"/>
<name>A0A157QL53_9BORD</name>
<dbReference type="EMBL" id="FKBS01000025">
    <property type="protein sequence ID" value="SAI46632.1"/>
    <property type="molecule type" value="Genomic_DNA"/>
</dbReference>
<dbReference type="RefSeq" id="WP_066416687.1">
    <property type="nucleotide sequence ID" value="NZ_FKBS01000025.1"/>
</dbReference>
<reference evidence="1 2" key="1">
    <citation type="submission" date="2016-03" db="EMBL/GenBank/DDBJ databases">
        <authorList>
            <consortium name="Pathogen Informatics"/>
        </authorList>
    </citation>
    <scope>NUCLEOTIDE SEQUENCE [LARGE SCALE GENOMIC DNA]</scope>
    <source>
        <strain evidence="1 2">NCTC13364</strain>
    </source>
</reference>
<proteinExistence type="predicted"/>
<dbReference type="InterPro" id="IPR027417">
    <property type="entry name" value="P-loop_NTPase"/>
</dbReference>
<evidence type="ECO:0000313" key="1">
    <source>
        <dbReference type="EMBL" id="SAI46632.1"/>
    </source>
</evidence>